<proteinExistence type="predicted"/>
<evidence type="ECO:0000313" key="1">
    <source>
        <dbReference type="EMBL" id="KAB8198708.1"/>
    </source>
</evidence>
<accession>A0A508BFN1</accession>
<dbReference type="EMBL" id="VICD02000006">
    <property type="protein sequence ID" value="KAB8198708.1"/>
    <property type="molecule type" value="Genomic_DNA"/>
</dbReference>
<gene>
    <name evidence="1" type="ORF">FKV24_000650</name>
</gene>
<evidence type="ECO:0000313" key="2">
    <source>
        <dbReference type="Proteomes" id="UP000320431"/>
    </source>
</evidence>
<name>A0A508BFN1_9GAMM</name>
<organism evidence="1 2">
    <name type="scientific">Marilutibacter maris</name>
    <dbReference type="NCBI Taxonomy" id="1605891"/>
    <lineage>
        <taxon>Bacteria</taxon>
        <taxon>Pseudomonadati</taxon>
        <taxon>Pseudomonadota</taxon>
        <taxon>Gammaproteobacteria</taxon>
        <taxon>Lysobacterales</taxon>
        <taxon>Lysobacteraceae</taxon>
        <taxon>Marilutibacter</taxon>
    </lineage>
</organism>
<sequence length="248" mass="28411">MILRLLFPHLRRGKPGKWFASYVLKLYGYLFIGGPKVDDLPKQAPIEVRERIVRTWFDHHEDRLPEKRMVKWEVGQLKAAQLRDEEEKWAAVRAFLYSACLVLALYGLGAGVNKAASGIEARWAKHKAEVAAEEAREYAAKRDTLMKQWAADIAGYSAQKCIDEVSDLRDRKTDQKRDRYTALQQGCADKRADIEKVAKTWSLDDCTKAGVQLNKQLDDGGSHTWVDELIFRNHCYPTYGAELEARLK</sequence>
<dbReference type="RefSeq" id="WP_141480799.1">
    <property type="nucleotide sequence ID" value="NZ_VICD02000006.1"/>
</dbReference>
<protein>
    <submittedName>
        <fullName evidence="1">Uncharacterized protein</fullName>
    </submittedName>
</protein>
<dbReference type="AlphaFoldDB" id="A0A508BFN1"/>
<reference evidence="1 2" key="1">
    <citation type="submission" date="2019-10" db="EMBL/GenBank/DDBJ databases">
        <title>Lysobacter alkalisoli sp. nov., isolated from saline-alkaline soil.</title>
        <authorList>
            <person name="Sun J.-Q."/>
        </authorList>
    </citation>
    <scope>NUCLEOTIDE SEQUENCE [LARGE SCALE GENOMIC DNA]</scope>
    <source>
        <strain evidence="1 2">KCTC 42381</strain>
    </source>
</reference>
<comment type="caution">
    <text evidence="1">The sequence shown here is derived from an EMBL/GenBank/DDBJ whole genome shotgun (WGS) entry which is preliminary data.</text>
</comment>
<dbReference type="Proteomes" id="UP000320431">
    <property type="component" value="Unassembled WGS sequence"/>
</dbReference>